<dbReference type="PROSITE" id="PS50600">
    <property type="entry name" value="ULP_PROTEASE"/>
    <property type="match status" value="1"/>
</dbReference>
<proteinExistence type="inferred from homology"/>
<dbReference type="GO" id="GO:0008234">
    <property type="term" value="F:cysteine-type peptidase activity"/>
    <property type="evidence" value="ECO:0007669"/>
    <property type="project" value="InterPro"/>
</dbReference>
<dbReference type="HOGENOM" id="CLU_007688_0_0_1"/>
<dbReference type="AlphaFoldDB" id="B8B446"/>
<keyword evidence="2" id="KW-0645">Protease</keyword>
<gene>
    <name evidence="6" type="ORF">OsI_23519</name>
</gene>
<dbReference type="PANTHER" id="PTHR34835">
    <property type="entry name" value="OS07G0283600 PROTEIN-RELATED"/>
    <property type="match status" value="1"/>
</dbReference>
<evidence type="ECO:0000313" key="6">
    <source>
        <dbReference type="EMBL" id="EEC80882.1"/>
    </source>
</evidence>
<protein>
    <submittedName>
        <fullName evidence="6">Uncharacterized protein</fullName>
    </submittedName>
</protein>
<evidence type="ECO:0000259" key="4">
    <source>
        <dbReference type="PROSITE" id="PS50600"/>
    </source>
</evidence>
<dbReference type="InterPro" id="IPR003653">
    <property type="entry name" value="Peptidase_C48_C"/>
</dbReference>
<dbReference type="GO" id="GO:0006508">
    <property type="term" value="P:proteolysis"/>
    <property type="evidence" value="ECO:0007669"/>
    <property type="project" value="UniProtKB-KW"/>
</dbReference>
<reference evidence="6 7" key="1">
    <citation type="journal article" date="2005" name="PLoS Biol.">
        <title>The genomes of Oryza sativa: a history of duplications.</title>
        <authorList>
            <person name="Yu J."/>
            <person name="Wang J."/>
            <person name="Lin W."/>
            <person name="Li S."/>
            <person name="Li H."/>
            <person name="Zhou J."/>
            <person name="Ni P."/>
            <person name="Dong W."/>
            <person name="Hu S."/>
            <person name="Zeng C."/>
            <person name="Zhang J."/>
            <person name="Zhang Y."/>
            <person name="Li R."/>
            <person name="Xu Z."/>
            <person name="Li S."/>
            <person name="Li X."/>
            <person name="Zheng H."/>
            <person name="Cong L."/>
            <person name="Lin L."/>
            <person name="Yin J."/>
            <person name="Geng J."/>
            <person name="Li G."/>
            <person name="Shi J."/>
            <person name="Liu J."/>
            <person name="Lv H."/>
            <person name="Li J."/>
            <person name="Wang J."/>
            <person name="Deng Y."/>
            <person name="Ran L."/>
            <person name="Shi X."/>
            <person name="Wang X."/>
            <person name="Wu Q."/>
            <person name="Li C."/>
            <person name="Ren X."/>
            <person name="Wang J."/>
            <person name="Wang X."/>
            <person name="Li D."/>
            <person name="Liu D."/>
            <person name="Zhang X."/>
            <person name="Ji Z."/>
            <person name="Zhao W."/>
            <person name="Sun Y."/>
            <person name="Zhang Z."/>
            <person name="Bao J."/>
            <person name="Han Y."/>
            <person name="Dong L."/>
            <person name="Ji J."/>
            <person name="Chen P."/>
            <person name="Wu S."/>
            <person name="Liu J."/>
            <person name="Xiao Y."/>
            <person name="Bu D."/>
            <person name="Tan J."/>
            <person name="Yang L."/>
            <person name="Ye C."/>
            <person name="Zhang J."/>
            <person name="Xu J."/>
            <person name="Zhou Y."/>
            <person name="Yu Y."/>
            <person name="Zhang B."/>
            <person name="Zhuang S."/>
            <person name="Wei H."/>
            <person name="Liu B."/>
            <person name="Lei M."/>
            <person name="Yu H."/>
            <person name="Li Y."/>
            <person name="Xu H."/>
            <person name="Wei S."/>
            <person name="He X."/>
            <person name="Fang L."/>
            <person name="Zhang Z."/>
            <person name="Zhang Y."/>
            <person name="Huang X."/>
            <person name="Su Z."/>
            <person name="Tong W."/>
            <person name="Li J."/>
            <person name="Tong Z."/>
            <person name="Li S."/>
            <person name="Ye J."/>
            <person name="Wang L."/>
            <person name="Fang L."/>
            <person name="Lei T."/>
            <person name="Chen C."/>
            <person name="Chen H."/>
            <person name="Xu Z."/>
            <person name="Li H."/>
            <person name="Huang H."/>
            <person name="Zhang F."/>
            <person name="Xu H."/>
            <person name="Li N."/>
            <person name="Zhao C."/>
            <person name="Li S."/>
            <person name="Dong L."/>
            <person name="Huang Y."/>
            <person name="Li L."/>
            <person name="Xi Y."/>
            <person name="Qi Q."/>
            <person name="Li W."/>
            <person name="Zhang B."/>
            <person name="Hu W."/>
            <person name="Zhang Y."/>
            <person name="Tian X."/>
            <person name="Jiao Y."/>
            <person name="Liang X."/>
            <person name="Jin J."/>
            <person name="Gao L."/>
            <person name="Zheng W."/>
            <person name="Hao B."/>
            <person name="Liu S."/>
            <person name="Wang W."/>
            <person name="Yuan L."/>
            <person name="Cao M."/>
            <person name="McDermott J."/>
            <person name="Samudrala R."/>
            <person name="Wang J."/>
            <person name="Wong G.K."/>
            <person name="Yang H."/>
        </authorList>
    </citation>
    <scope>NUCLEOTIDE SEQUENCE [LARGE SCALE GENOMIC DNA]</scope>
    <source>
        <strain evidence="7">cv. 93-11</strain>
    </source>
</reference>
<evidence type="ECO:0000256" key="2">
    <source>
        <dbReference type="ARBA" id="ARBA00022670"/>
    </source>
</evidence>
<sequence length="1207" mass="136090">MGGTAVCKELVNGYYIIHEKGNERTGYITNTYEVRYGFIATMDVYGFSLTPGQLVKPGDERPVFDLYCKTSDLSSPLTDPSHMDEDCPGFRPERGAYIRPGDPIPGISQPNGAKQYITLKVFKDMASGDWLVHYGFNNKHPELVGRIPLSFFKSLSYSAINMWFGGIVVTNVTFQPTPLPPPMGNGYMAVDGGNMAASMKNLQFIDGQGRAWSAENDLIGFSTNENIYTFTSIVGDQLFYGGPFRRLNFLQIFSCKHDSTFHVPWIVMAPAAKRNLGKAPIVDDSDESDCVVKDVKKEILNRKSCSHAFRYAKDNKLKEAAKIDSSFTRFSTKYFCRVISALSPHQKTIIQGAGFQNLLEFNSNYVPNKFATWIAKHVDFKTSQIILRDKVISVTKQTVCDIFGLPSGGLEFGKDFEAGKEYILSMYGLSCLPSVRFFGDQFIKKEPLTNEKVITSFLIVALACFLCPNSSILPSTKYLTIFQDVNNLRNYDWSKFIYDWSMNYMKKFVKTNSLGGCLYMWAVVYLDNVEFGDNNVSNEIPRICVWKSDMIHAYSEFDKIDDDTFGLRPLRDFKSTCYFQPQPCDERRISFQQKLDCALQNMLPVYMKEKICSMFDSHCTSLHTIDDSSCGDLLISVLAMIGEASCNESDQNVVIEENVIENVGTSKADDDIGISSAGISAQVHVPNDNVLPHSPIHNAFHGNEDAFVSKSAVELNDSRQCDDDLNFVTPQVGNANHSKQSVDDLLDGSGIAAAAAAIHRVAKKFRSRFNDYGNVENIFNQSRPLFSLLDSEDDASDYEHVFSVQNEDEGSENVSPSSTQPFISFQSLPETPDNDTCNTVINENPGTSAAHNSQNSNKRLFKDVTNSPDVVCLGENKICDSSKRMCVKAEQLYNSTNQLNKYIRGMSSSGGKLPVHGPRRVLVPARHASDPFVFSLRRRFTVSDQENRYYIAICRLPDSSKWQSYYAVDIDNVKAKFYSFGHSLKKNCIVSPYVISVFCRVLFQDSHPSKSKRNYFFPSIGAELINDISDKGLEKVKKSFEGATNARKLHLCDMLYFPILHLQHWFLFIVDLKDRMLVILDCVYHEGDDFYEPIMTQLINNLQTFWDKFECSPMNFSNFKLKFPSVPAHISSADSGIFVMKSMELWSPRVILQNEFSNDNISNIRVQYANRIFFHPSNKLLSTEVEDVVLNWFDPAKFPRVDTPGAA</sequence>
<dbReference type="InterPro" id="IPR004314">
    <property type="entry name" value="Neprosin"/>
</dbReference>
<dbReference type="Pfam" id="PF03080">
    <property type="entry name" value="Neprosin"/>
    <property type="match status" value="1"/>
</dbReference>
<name>B8B446_ORYSI</name>
<dbReference type="EMBL" id="CM000131">
    <property type="protein sequence ID" value="EEC80882.1"/>
    <property type="molecule type" value="Genomic_DNA"/>
</dbReference>
<comment type="similarity">
    <text evidence="1">Belongs to the peptidase C48 family.</text>
</comment>
<dbReference type="STRING" id="39946.B8B446"/>
<feature type="domain" description="Neprosin PEP catalytic" evidence="5">
    <location>
        <begin position="1"/>
        <end position="248"/>
    </location>
</feature>
<dbReference type="OMA" id="SMELWSP"/>
<keyword evidence="7" id="KW-1185">Reference proteome</keyword>
<dbReference type="InterPro" id="IPR038765">
    <property type="entry name" value="Papain-like_cys_pep_sf"/>
</dbReference>
<evidence type="ECO:0000259" key="5">
    <source>
        <dbReference type="PROSITE" id="PS52045"/>
    </source>
</evidence>
<accession>B8B446</accession>
<organism evidence="6 7">
    <name type="scientific">Oryza sativa subsp. indica</name>
    <name type="common">Rice</name>
    <dbReference type="NCBI Taxonomy" id="39946"/>
    <lineage>
        <taxon>Eukaryota</taxon>
        <taxon>Viridiplantae</taxon>
        <taxon>Streptophyta</taxon>
        <taxon>Embryophyta</taxon>
        <taxon>Tracheophyta</taxon>
        <taxon>Spermatophyta</taxon>
        <taxon>Magnoliopsida</taxon>
        <taxon>Liliopsida</taxon>
        <taxon>Poales</taxon>
        <taxon>Poaceae</taxon>
        <taxon>BOP clade</taxon>
        <taxon>Oryzoideae</taxon>
        <taxon>Oryzeae</taxon>
        <taxon>Oryzinae</taxon>
        <taxon>Oryza</taxon>
        <taxon>Oryza sativa</taxon>
    </lineage>
</organism>
<keyword evidence="3" id="KW-0378">Hydrolase</keyword>
<evidence type="ECO:0000256" key="3">
    <source>
        <dbReference type="ARBA" id="ARBA00022801"/>
    </source>
</evidence>
<evidence type="ECO:0000256" key="1">
    <source>
        <dbReference type="ARBA" id="ARBA00005234"/>
    </source>
</evidence>
<dbReference type="Gene3D" id="3.40.395.10">
    <property type="entry name" value="Adenoviral Proteinase, Chain A"/>
    <property type="match status" value="1"/>
</dbReference>
<dbReference type="Gramene" id="BGIOSGA020967-TA">
    <property type="protein sequence ID" value="BGIOSGA020967-PA"/>
    <property type="gene ID" value="BGIOSGA020967"/>
</dbReference>
<dbReference type="PANTHER" id="PTHR34835:SF60">
    <property type="entry name" value="OS10G0490300 PROTEIN"/>
    <property type="match status" value="1"/>
</dbReference>
<dbReference type="Pfam" id="PF02902">
    <property type="entry name" value="Peptidase_C48"/>
    <property type="match status" value="1"/>
</dbReference>
<dbReference type="PROSITE" id="PS52045">
    <property type="entry name" value="NEPROSIN_PEP_CD"/>
    <property type="match status" value="1"/>
</dbReference>
<dbReference type="Proteomes" id="UP000007015">
    <property type="component" value="Chromosome 6"/>
</dbReference>
<feature type="domain" description="Ubiquitin-like protease family profile" evidence="4">
    <location>
        <begin position="968"/>
        <end position="1146"/>
    </location>
</feature>
<dbReference type="SUPFAM" id="SSF54001">
    <property type="entry name" value="Cysteine proteinases"/>
    <property type="match status" value="1"/>
</dbReference>
<evidence type="ECO:0000313" key="7">
    <source>
        <dbReference type="Proteomes" id="UP000007015"/>
    </source>
</evidence>